<dbReference type="AlphaFoldDB" id="A0A4V3HYS4"/>
<evidence type="ECO:0000256" key="3">
    <source>
        <dbReference type="ARBA" id="ARBA00022741"/>
    </source>
</evidence>
<comment type="caution">
    <text evidence="10">The sequence shown here is derived from an EMBL/GenBank/DDBJ whole genome shotgun (WGS) entry which is preliminary data.</text>
</comment>
<dbReference type="EMBL" id="PECH01000001">
    <property type="protein sequence ID" value="TDZ87128.1"/>
    <property type="molecule type" value="Genomic_DNA"/>
</dbReference>
<dbReference type="PANTHER" id="PTHR21310">
    <property type="entry name" value="AMINOGLYCOSIDE PHOSPHOTRANSFERASE-RELATED-RELATED"/>
    <property type="match status" value="1"/>
</dbReference>
<feature type="binding site" evidence="8">
    <location>
        <position position="185"/>
    </location>
    <ligand>
        <name>Mg(2+)</name>
        <dbReference type="ChEBI" id="CHEBI:18420"/>
    </ligand>
</feature>
<keyword evidence="2 10" id="KW-0808">Transferase</keyword>
<evidence type="ECO:0000256" key="7">
    <source>
        <dbReference type="PIRSR" id="PIRSR000706-1"/>
    </source>
</evidence>
<dbReference type="GO" id="GO:0046677">
    <property type="term" value="P:response to antibiotic"/>
    <property type="evidence" value="ECO:0007669"/>
    <property type="project" value="UniProtKB-KW"/>
</dbReference>
<feature type="active site" description="Proton acceptor" evidence="7">
    <location>
        <position position="166"/>
    </location>
</feature>
<keyword evidence="4" id="KW-0418">Kinase</keyword>
<evidence type="ECO:0000256" key="6">
    <source>
        <dbReference type="ARBA" id="ARBA00023251"/>
    </source>
</evidence>
<dbReference type="InterPro" id="IPR002575">
    <property type="entry name" value="Aminoglycoside_PTrfase"/>
</dbReference>
<feature type="domain" description="Aminoglycoside phosphotransferase" evidence="9">
    <location>
        <begin position="155"/>
        <end position="232"/>
    </location>
</feature>
<dbReference type="GO" id="GO:0008910">
    <property type="term" value="F:kanamycin kinase activity"/>
    <property type="evidence" value="ECO:0007669"/>
    <property type="project" value="UniProtKB-EC"/>
</dbReference>
<keyword evidence="6" id="KW-0046">Antibiotic resistance</keyword>
<dbReference type="CDD" id="cd05150">
    <property type="entry name" value="APH"/>
    <property type="match status" value="1"/>
</dbReference>
<evidence type="ECO:0000256" key="8">
    <source>
        <dbReference type="PIRSR" id="PIRSR000706-2"/>
    </source>
</evidence>
<evidence type="ECO:0000256" key="1">
    <source>
        <dbReference type="ARBA" id="ARBA00006219"/>
    </source>
</evidence>
<keyword evidence="3" id="KW-0547">Nucleotide-binding</keyword>
<keyword evidence="8" id="KW-0460">Magnesium</keyword>
<dbReference type="Gene3D" id="3.90.1200.10">
    <property type="match status" value="1"/>
</dbReference>
<evidence type="ECO:0000256" key="4">
    <source>
        <dbReference type="ARBA" id="ARBA00022777"/>
    </source>
</evidence>
<dbReference type="GO" id="GO:0046872">
    <property type="term" value="F:metal ion binding"/>
    <property type="evidence" value="ECO:0007669"/>
    <property type="project" value="UniProtKB-KW"/>
</dbReference>
<proteinExistence type="inferred from homology"/>
<dbReference type="PANTHER" id="PTHR21310:SF41">
    <property type="entry name" value="3'-PHOSPHOTRANSFERASE, PUTATIVE-RELATED"/>
    <property type="match status" value="1"/>
</dbReference>
<evidence type="ECO:0000256" key="2">
    <source>
        <dbReference type="ARBA" id="ARBA00022679"/>
    </source>
</evidence>
<comment type="similarity">
    <text evidence="1">Belongs to the aminoglycoside phosphotransferase family.</text>
</comment>
<name>A0A4V3HYS4_9MYCO</name>
<dbReference type="Gene3D" id="3.30.200.20">
    <property type="entry name" value="Phosphorylase Kinase, domain 1"/>
    <property type="match status" value="1"/>
</dbReference>
<keyword evidence="5" id="KW-0067">ATP-binding</keyword>
<organism evidence="10 11">
    <name type="scientific">Mycobacteroides salmoniphilum</name>
    <dbReference type="NCBI Taxonomy" id="404941"/>
    <lineage>
        <taxon>Bacteria</taxon>
        <taxon>Bacillati</taxon>
        <taxon>Actinomycetota</taxon>
        <taxon>Actinomycetes</taxon>
        <taxon>Mycobacteriales</taxon>
        <taxon>Mycobacteriaceae</taxon>
        <taxon>Mycobacteroides</taxon>
    </lineage>
</organism>
<dbReference type="InterPro" id="IPR051678">
    <property type="entry name" value="AGP_Transferase"/>
</dbReference>
<gene>
    <name evidence="10" type="primary">neo_1</name>
    <name evidence="10" type="ORF">DE4585_00115</name>
</gene>
<dbReference type="InterPro" id="IPR011009">
    <property type="entry name" value="Kinase-like_dom_sf"/>
</dbReference>
<evidence type="ECO:0000259" key="9">
    <source>
        <dbReference type="Pfam" id="PF01636"/>
    </source>
</evidence>
<reference evidence="10 11" key="1">
    <citation type="journal article" date="2019" name="Sci. Rep.">
        <title>Extended insight into the Mycobacterium chelonae-abscessus complex through whole genome sequencing of Mycobacterium salmoniphilum outbreak and Mycobacterium salmoniphilum-like strains.</title>
        <authorList>
            <person name="Behra P.R.K."/>
            <person name="Das S."/>
            <person name="Pettersson B.M.F."/>
            <person name="Shirreff L."/>
            <person name="DuCote T."/>
            <person name="Jacobsson K.G."/>
            <person name="Ennis D.G."/>
            <person name="Kirsebom L.A."/>
        </authorList>
    </citation>
    <scope>NUCLEOTIDE SEQUENCE [LARGE SCALE GENOMIC DNA]</scope>
    <source>
        <strain evidence="10 11">DE 4585</strain>
    </source>
</reference>
<dbReference type="EC" id="2.7.1.95" evidence="10"/>
<evidence type="ECO:0000313" key="10">
    <source>
        <dbReference type="EMBL" id="TDZ87128.1"/>
    </source>
</evidence>
<evidence type="ECO:0000313" key="11">
    <source>
        <dbReference type="Proteomes" id="UP000295117"/>
    </source>
</evidence>
<accession>A0A4V3HYS4</accession>
<dbReference type="PIRSF" id="PIRSF000706">
    <property type="entry name" value="Kanamycin_kin"/>
    <property type="match status" value="1"/>
</dbReference>
<feature type="binding site" evidence="8">
    <location>
        <position position="171"/>
    </location>
    <ligand>
        <name>Mg(2+)</name>
        <dbReference type="ChEBI" id="CHEBI:18420"/>
    </ligand>
</feature>
<protein>
    <submittedName>
        <fullName evidence="10">Aminoglycoside 3'-phosphotransferase</fullName>
        <ecNumber evidence="10">2.7.1.95</ecNumber>
    </submittedName>
</protein>
<dbReference type="GO" id="GO:0005524">
    <property type="term" value="F:ATP binding"/>
    <property type="evidence" value="ECO:0007669"/>
    <property type="project" value="UniProtKB-KW"/>
</dbReference>
<dbReference type="Pfam" id="PF01636">
    <property type="entry name" value="APH"/>
    <property type="match status" value="1"/>
</dbReference>
<dbReference type="InterPro" id="IPR024165">
    <property type="entry name" value="Kan/Strep_kinase"/>
</dbReference>
<keyword evidence="8" id="KW-0479">Metal-binding</keyword>
<dbReference type="Proteomes" id="UP000295117">
    <property type="component" value="Unassembled WGS sequence"/>
</dbReference>
<sequence>MVTIPIEPVTIPEIVSHIAAGRPILPVWDNEIGGHTFQIGDGPSREFVKVSAPHPAIDLRLEAEKLTWAGHYTTVPVVLGVDTDGPLHWLHTAGLPGHSAVAPCWIDNPEPAVRAIGSGLRALHDRLPADDCPYSWAVADRVARVASPEGLTHHPPIDRLVVCHGDACAPNTLVDDAGNWCGHVDFGDAGVADRWADLAVASWSLEWNYGGGWDTAFFEAYGVAEDPERMAYYRRLWDAED</sequence>
<dbReference type="SUPFAM" id="SSF56112">
    <property type="entry name" value="Protein kinase-like (PK-like)"/>
    <property type="match status" value="1"/>
</dbReference>
<evidence type="ECO:0000256" key="5">
    <source>
        <dbReference type="ARBA" id="ARBA00022840"/>
    </source>
</evidence>